<organism evidence="10 11">
    <name type="scientific">Diversispora epigaea</name>
    <dbReference type="NCBI Taxonomy" id="1348612"/>
    <lineage>
        <taxon>Eukaryota</taxon>
        <taxon>Fungi</taxon>
        <taxon>Fungi incertae sedis</taxon>
        <taxon>Mucoromycota</taxon>
        <taxon>Glomeromycotina</taxon>
        <taxon>Glomeromycetes</taxon>
        <taxon>Diversisporales</taxon>
        <taxon>Diversisporaceae</taxon>
        <taxon>Diversispora</taxon>
    </lineage>
</organism>
<evidence type="ECO:0000313" key="10">
    <source>
        <dbReference type="EMBL" id="RHZ70258.1"/>
    </source>
</evidence>
<name>A0A397I7K8_9GLOM</name>
<dbReference type="STRING" id="1348612.A0A397I7K8"/>
<accession>A0A397I7K8</accession>
<comment type="catalytic activity">
    <reaction evidence="1 8">
        <text>[phosphatase 2A protein]-C-terminal L-leucine + S-adenosyl-L-methionine = [phosphatase 2A protein]-C-terminal L-leucine methyl ester + S-adenosyl-L-homocysteine</text>
        <dbReference type="Rhea" id="RHEA:48544"/>
        <dbReference type="Rhea" id="RHEA-COMP:12134"/>
        <dbReference type="Rhea" id="RHEA-COMP:12135"/>
        <dbReference type="ChEBI" id="CHEBI:57856"/>
        <dbReference type="ChEBI" id="CHEBI:59789"/>
        <dbReference type="ChEBI" id="CHEBI:90516"/>
        <dbReference type="ChEBI" id="CHEBI:90517"/>
        <dbReference type="EC" id="2.1.1.233"/>
    </reaction>
</comment>
<protein>
    <recommendedName>
        <fullName evidence="4 8">Leucine carboxyl methyltransferase 1</fullName>
        <ecNumber evidence="3 8">2.1.1.233</ecNumber>
    </recommendedName>
</protein>
<dbReference type="GO" id="GO:0009966">
    <property type="term" value="P:regulation of signal transduction"/>
    <property type="evidence" value="ECO:0007669"/>
    <property type="project" value="UniProtKB-ARBA"/>
</dbReference>
<comment type="similarity">
    <text evidence="2 8">Belongs to the methyltransferase superfamily. LCMT family.</text>
</comment>
<feature type="binding site" evidence="9">
    <location>
        <position position="64"/>
    </location>
    <ligand>
        <name>S-adenosyl-L-methionine</name>
        <dbReference type="ChEBI" id="CHEBI:59789"/>
    </ligand>
</feature>
<keyword evidence="11" id="KW-1185">Reference proteome</keyword>
<dbReference type="FunFam" id="3.40.50.150:FF:000092">
    <property type="entry name" value="Leucine carboxyl methyltransferase 1"/>
    <property type="match status" value="1"/>
</dbReference>
<evidence type="ECO:0000256" key="4">
    <source>
        <dbReference type="ARBA" id="ARBA00017497"/>
    </source>
</evidence>
<feature type="binding site" evidence="9">
    <location>
        <begin position="161"/>
        <end position="162"/>
    </location>
    <ligand>
        <name>S-adenosyl-L-methionine</name>
        <dbReference type="ChEBI" id="CHEBI:59789"/>
    </ligand>
</feature>
<dbReference type="GO" id="GO:0018423">
    <property type="term" value="F:protein C-terminal leucine carboxyl O-methyltransferase activity"/>
    <property type="evidence" value="ECO:0007669"/>
    <property type="project" value="UniProtKB-EC"/>
</dbReference>
<dbReference type="Proteomes" id="UP000266861">
    <property type="component" value="Unassembled WGS sequence"/>
</dbReference>
<keyword evidence="6 8" id="KW-0808">Transferase</keyword>
<dbReference type="SUPFAM" id="SSF53335">
    <property type="entry name" value="S-adenosyl-L-methionine-dependent methyltransferases"/>
    <property type="match status" value="1"/>
</dbReference>
<dbReference type="InterPro" id="IPR016651">
    <property type="entry name" value="LCMT1"/>
</dbReference>
<dbReference type="InterPro" id="IPR007213">
    <property type="entry name" value="Ppm1/Ppm2/Tcmp"/>
</dbReference>
<dbReference type="AlphaFoldDB" id="A0A397I7K8"/>
<keyword evidence="5 8" id="KW-0489">Methyltransferase</keyword>
<keyword evidence="7 8" id="KW-0949">S-adenosyl-L-methionine</keyword>
<dbReference type="OrthoDB" id="203237at2759"/>
<feature type="binding site" evidence="9">
    <location>
        <position position="189"/>
    </location>
    <ligand>
        <name>S-adenosyl-L-methionine</name>
        <dbReference type="ChEBI" id="CHEBI:59789"/>
    </ligand>
</feature>
<comment type="caution">
    <text evidence="10">The sequence shown here is derived from an EMBL/GenBank/DDBJ whole genome shotgun (WGS) entry which is preliminary data.</text>
</comment>
<evidence type="ECO:0000256" key="8">
    <source>
        <dbReference type="PIRNR" id="PIRNR016305"/>
    </source>
</evidence>
<dbReference type="GO" id="GO:0032259">
    <property type="term" value="P:methylation"/>
    <property type="evidence" value="ECO:0007669"/>
    <property type="project" value="UniProtKB-KW"/>
</dbReference>
<feature type="binding site" evidence="9">
    <location>
        <position position="91"/>
    </location>
    <ligand>
        <name>S-adenosyl-L-methionine</name>
        <dbReference type="ChEBI" id="CHEBI:59789"/>
    </ligand>
</feature>
<dbReference type="EC" id="2.1.1.233" evidence="3 8"/>
<dbReference type="PANTHER" id="PTHR13600">
    <property type="entry name" value="LEUCINE CARBOXYL METHYLTRANSFERASE"/>
    <property type="match status" value="1"/>
</dbReference>
<sequence length="342" mass="39592">MDFRNPYREDTSIQDNAIRETNDDAITSKFSAVNTGYIKDDFVKFFVKKPARRPPIINRGSYVRNKQLDFLITKFLDIGGSDVKKQIVSLGAGSDTRYFHFKSLSRKFYKYFEIDYPEVTSKKVFTIHKHKELFNLIGSDAKIGKGGTEIYASDYCLLAGDLRKFVEVLVPRMESNGFDRSIPTLFLSECVMIYMDPEDSNKIVEWAGANLISTMFLVYEQILPNDAFGSTMLQNLKLRNIELRGIHAYPNLESQKSRFLSRGWSHAEAIDINEIHDSHIDPKELARMSKLEILDELEEWHLLAAHYCIAWAYKVIDESQKLLYDQVRFVDYRKKGRKGQSC</sequence>
<dbReference type="PANTHER" id="PTHR13600:SF21">
    <property type="entry name" value="LEUCINE CARBOXYL METHYLTRANSFERASE 1"/>
    <property type="match status" value="1"/>
</dbReference>
<dbReference type="EMBL" id="PQFF01000250">
    <property type="protein sequence ID" value="RHZ70258.1"/>
    <property type="molecule type" value="Genomic_DNA"/>
</dbReference>
<proteinExistence type="inferred from homology"/>
<dbReference type="Gene3D" id="3.40.50.150">
    <property type="entry name" value="Vaccinia Virus protein VP39"/>
    <property type="match status" value="1"/>
</dbReference>
<dbReference type="PIRSF" id="PIRSF016305">
    <property type="entry name" value="LCM_mtfrase"/>
    <property type="match status" value="1"/>
</dbReference>
<dbReference type="InterPro" id="IPR029063">
    <property type="entry name" value="SAM-dependent_MTases_sf"/>
</dbReference>
<evidence type="ECO:0000256" key="3">
    <source>
        <dbReference type="ARBA" id="ARBA00012834"/>
    </source>
</evidence>
<gene>
    <name evidence="10" type="ORF">Glove_273g13</name>
</gene>
<dbReference type="Pfam" id="PF04072">
    <property type="entry name" value="LCM"/>
    <property type="match status" value="1"/>
</dbReference>
<comment type="function">
    <text evidence="8">Methylates the carboxyl group of the C-terminal leucine residue of protein phosphatase 2A catalytic subunits to form alpha-leucine ester residues.</text>
</comment>
<evidence type="ECO:0000256" key="1">
    <source>
        <dbReference type="ARBA" id="ARBA00000724"/>
    </source>
</evidence>
<reference evidence="10 11" key="1">
    <citation type="submission" date="2018-08" db="EMBL/GenBank/DDBJ databases">
        <title>Genome and evolution of the arbuscular mycorrhizal fungus Diversispora epigaea (formerly Glomus versiforme) and its bacterial endosymbionts.</title>
        <authorList>
            <person name="Sun X."/>
            <person name="Fei Z."/>
            <person name="Harrison M."/>
        </authorList>
    </citation>
    <scope>NUCLEOTIDE SEQUENCE [LARGE SCALE GENOMIC DNA]</scope>
    <source>
        <strain evidence="10 11">IT104</strain>
    </source>
</reference>
<evidence type="ECO:0000256" key="6">
    <source>
        <dbReference type="ARBA" id="ARBA00022679"/>
    </source>
</evidence>
<evidence type="ECO:0000256" key="7">
    <source>
        <dbReference type="ARBA" id="ARBA00022691"/>
    </source>
</evidence>
<evidence type="ECO:0000256" key="2">
    <source>
        <dbReference type="ARBA" id="ARBA00010703"/>
    </source>
</evidence>
<evidence type="ECO:0000256" key="5">
    <source>
        <dbReference type="ARBA" id="ARBA00022603"/>
    </source>
</evidence>
<evidence type="ECO:0000313" key="11">
    <source>
        <dbReference type="Proteomes" id="UP000266861"/>
    </source>
</evidence>
<evidence type="ECO:0000256" key="9">
    <source>
        <dbReference type="PIRSR" id="PIRSR016305-1"/>
    </source>
</evidence>